<evidence type="ECO:0000256" key="4">
    <source>
        <dbReference type="ARBA" id="ARBA00023136"/>
    </source>
</evidence>
<dbReference type="Proteomes" id="UP000006769">
    <property type="component" value="Unassembled WGS sequence"/>
</dbReference>
<dbReference type="EMBL" id="JH926381">
    <property type="protein sequence ID" value="EKE40952.1"/>
    <property type="molecule type" value="Genomic_DNA"/>
</dbReference>
<proteinExistence type="predicted"/>
<evidence type="ECO:0000256" key="5">
    <source>
        <dbReference type="SAM" id="Phobius"/>
    </source>
</evidence>
<keyword evidence="4 5" id="KW-0472">Membrane</keyword>
<sequence>MDSKRGIPGYSLFKISFVTFLVILSVIATILYSILYLFMKLYKNDEDHFYINSFIMIILLNFYNNPFNILRFFFNADWISCIDTCIYTIYQIVLISFIFLHIDHSRNVCC</sequence>
<dbReference type="GO" id="GO:0016020">
    <property type="term" value="C:membrane"/>
    <property type="evidence" value="ECO:0007669"/>
    <property type="project" value="UniProtKB-SubCell"/>
</dbReference>
<evidence type="ECO:0000313" key="8">
    <source>
        <dbReference type="Proteomes" id="UP000006769"/>
    </source>
</evidence>
<keyword evidence="3 5" id="KW-1133">Transmembrane helix</keyword>
<reference evidence="7 8" key="1">
    <citation type="submission" date="2011-11" db="EMBL/GenBank/DDBJ databases">
        <authorList>
            <person name="Hannick L."/>
            <person name="Karamycheva S."/>
            <person name="Lorenzi H."/>
            <person name="Caler E."/>
        </authorList>
    </citation>
    <scope>NUCLEOTIDE SEQUENCE [LARGE SCALE GENOMIC DNA]</scope>
    <source>
        <strain evidence="7 8">P19</strain>
    </source>
</reference>
<dbReference type="AlphaFoldDB" id="K2H3L5"/>
<protein>
    <recommendedName>
        <fullName evidence="6">Wntless-like transmembrane domain-containing protein</fullName>
    </recommendedName>
</protein>
<feature type="domain" description="Wntless-like transmembrane" evidence="6">
    <location>
        <begin position="8"/>
        <end position="107"/>
    </location>
</feature>
<feature type="transmembrane region" description="Helical" evidence="5">
    <location>
        <begin position="78"/>
        <end position="102"/>
    </location>
</feature>
<dbReference type="InterPro" id="IPR040416">
    <property type="entry name" value="TMEM181"/>
</dbReference>
<evidence type="ECO:0000256" key="1">
    <source>
        <dbReference type="ARBA" id="ARBA00004141"/>
    </source>
</evidence>
<feature type="transmembrane region" description="Helical" evidence="5">
    <location>
        <begin position="49"/>
        <end position="66"/>
    </location>
</feature>
<dbReference type="GO" id="GO:0015643">
    <property type="term" value="F:toxic substance binding"/>
    <property type="evidence" value="ECO:0007669"/>
    <property type="project" value="InterPro"/>
</dbReference>
<dbReference type="PANTHER" id="PTHR31918:SF1">
    <property type="entry name" value="TRANSMEMBRANE PROTEIN 181"/>
    <property type="match status" value="1"/>
</dbReference>
<dbReference type="Pfam" id="PF06664">
    <property type="entry name" value="WLS-like_TM"/>
    <property type="match status" value="1"/>
</dbReference>
<evidence type="ECO:0000256" key="3">
    <source>
        <dbReference type="ARBA" id="ARBA00022989"/>
    </source>
</evidence>
<gene>
    <name evidence="7" type="ORF">ENU1_073960</name>
</gene>
<accession>K2H3L5</accession>
<comment type="subcellular location">
    <subcellularLocation>
        <location evidence="1">Membrane</location>
        <topology evidence="1">Multi-pass membrane protein</topology>
    </subcellularLocation>
</comment>
<dbReference type="VEuPathDB" id="AmoebaDB:ENU1_073960"/>
<organism evidence="7 8">
    <name type="scientific">Entamoeba nuttalli (strain P19)</name>
    <name type="common">Amoeba</name>
    <dbReference type="NCBI Taxonomy" id="1076696"/>
    <lineage>
        <taxon>Eukaryota</taxon>
        <taxon>Amoebozoa</taxon>
        <taxon>Evosea</taxon>
        <taxon>Archamoebae</taxon>
        <taxon>Mastigamoebida</taxon>
        <taxon>Entamoebidae</taxon>
        <taxon>Entamoeba</taxon>
    </lineage>
</organism>
<evidence type="ECO:0000256" key="2">
    <source>
        <dbReference type="ARBA" id="ARBA00022692"/>
    </source>
</evidence>
<dbReference type="InterPro" id="IPR047843">
    <property type="entry name" value="WLS-like_TM"/>
</dbReference>
<dbReference type="RefSeq" id="XP_008856713.1">
    <property type="nucleotide sequence ID" value="XM_008858491.1"/>
</dbReference>
<name>K2H3L5_ENTNP</name>
<keyword evidence="2 5" id="KW-0812">Transmembrane</keyword>
<feature type="transmembrane region" description="Helical" evidence="5">
    <location>
        <begin position="12"/>
        <end position="37"/>
    </location>
</feature>
<evidence type="ECO:0000313" key="7">
    <source>
        <dbReference type="EMBL" id="EKE40952.1"/>
    </source>
</evidence>
<dbReference type="PANTHER" id="PTHR31918">
    <property type="entry name" value="TRANSMEMBRANE PROTEIN 181"/>
    <property type="match status" value="1"/>
</dbReference>
<dbReference type="GeneID" id="20072889"/>
<evidence type="ECO:0000259" key="6">
    <source>
        <dbReference type="Pfam" id="PF06664"/>
    </source>
</evidence>